<feature type="region of interest" description="Disordered" evidence="1">
    <location>
        <begin position="155"/>
        <end position="190"/>
    </location>
</feature>
<dbReference type="Proteomes" id="UP001222325">
    <property type="component" value="Unassembled WGS sequence"/>
</dbReference>
<evidence type="ECO:0000313" key="2">
    <source>
        <dbReference type="EMBL" id="KAJ7083372.1"/>
    </source>
</evidence>
<proteinExistence type="predicted"/>
<sequence>MASTTTTTLRRAGVASPTRAAAFQVQGHSPRPILKRPSPLKLSANPLAASFTIVVSPAGAISSPHVHFPASPVLTAIFTTHSPASYDRSATKVAPNPLELPEWGERVYSPGTDAFSAVKSPSASGPLLFTDAGTPRAARFGSRSRELGKALAVYPRSPYPTAPASPTSSWDKENTDSPGVTRTRSLDSKRALTKNMNMKRPAALNVPVGRPASPRLASPRSTKFLSPVPESLTPRTATIASTLSHEFWQSLSLANVDDGDYRLSVLEAFEEGSTPISAIPRFVFSTRDGLLWSPGLPPKSSSSVRELRSAADRASFELDRSTVTSPGKHSSYPSIAAVLATDAATITYPPPIVSEADLM</sequence>
<protein>
    <submittedName>
        <fullName evidence="2">Uncharacterized protein</fullName>
    </submittedName>
</protein>
<organism evidence="2 3">
    <name type="scientific">Mycena belliarum</name>
    <dbReference type="NCBI Taxonomy" id="1033014"/>
    <lineage>
        <taxon>Eukaryota</taxon>
        <taxon>Fungi</taxon>
        <taxon>Dikarya</taxon>
        <taxon>Basidiomycota</taxon>
        <taxon>Agaricomycotina</taxon>
        <taxon>Agaricomycetes</taxon>
        <taxon>Agaricomycetidae</taxon>
        <taxon>Agaricales</taxon>
        <taxon>Marasmiineae</taxon>
        <taxon>Mycenaceae</taxon>
        <taxon>Mycena</taxon>
    </lineage>
</organism>
<gene>
    <name evidence="2" type="ORF">B0H15DRAFT_423743</name>
</gene>
<accession>A0AAD6U3F1</accession>
<evidence type="ECO:0000313" key="3">
    <source>
        <dbReference type="Proteomes" id="UP001222325"/>
    </source>
</evidence>
<reference evidence="2" key="1">
    <citation type="submission" date="2023-03" db="EMBL/GenBank/DDBJ databases">
        <title>Massive genome expansion in bonnet fungi (Mycena s.s.) driven by repeated elements and novel gene families across ecological guilds.</title>
        <authorList>
            <consortium name="Lawrence Berkeley National Laboratory"/>
            <person name="Harder C.B."/>
            <person name="Miyauchi S."/>
            <person name="Viragh M."/>
            <person name="Kuo A."/>
            <person name="Thoen E."/>
            <person name="Andreopoulos B."/>
            <person name="Lu D."/>
            <person name="Skrede I."/>
            <person name="Drula E."/>
            <person name="Henrissat B."/>
            <person name="Morin E."/>
            <person name="Kohler A."/>
            <person name="Barry K."/>
            <person name="LaButti K."/>
            <person name="Morin E."/>
            <person name="Salamov A."/>
            <person name="Lipzen A."/>
            <person name="Mereny Z."/>
            <person name="Hegedus B."/>
            <person name="Baldrian P."/>
            <person name="Stursova M."/>
            <person name="Weitz H."/>
            <person name="Taylor A."/>
            <person name="Grigoriev I.V."/>
            <person name="Nagy L.G."/>
            <person name="Martin F."/>
            <person name="Kauserud H."/>
        </authorList>
    </citation>
    <scope>NUCLEOTIDE SEQUENCE</scope>
    <source>
        <strain evidence="2">CBHHK173m</strain>
    </source>
</reference>
<dbReference type="EMBL" id="JARJCN010000041">
    <property type="protein sequence ID" value="KAJ7083372.1"/>
    <property type="molecule type" value="Genomic_DNA"/>
</dbReference>
<keyword evidence="3" id="KW-1185">Reference proteome</keyword>
<dbReference type="AlphaFoldDB" id="A0AAD6U3F1"/>
<feature type="region of interest" description="Disordered" evidence="1">
    <location>
        <begin position="205"/>
        <end position="229"/>
    </location>
</feature>
<name>A0AAD6U3F1_9AGAR</name>
<evidence type="ECO:0000256" key="1">
    <source>
        <dbReference type="SAM" id="MobiDB-lite"/>
    </source>
</evidence>
<comment type="caution">
    <text evidence="2">The sequence shown here is derived from an EMBL/GenBank/DDBJ whole genome shotgun (WGS) entry which is preliminary data.</text>
</comment>